<dbReference type="Pfam" id="PF05175">
    <property type="entry name" value="MTS"/>
    <property type="match status" value="1"/>
</dbReference>
<proteinExistence type="predicted"/>
<keyword evidence="5" id="KW-1185">Reference proteome</keyword>
<sequence length="200" mass="22487">MAEHYYSREPEVVSDPKFWNVELRNHPFRFKTDQGVFSKSEVDFGSRLLIDTFDPPEIAGPILDVGCGYGPIGLSIAKDFPNRLVHMIDVNQRAIGLAKENAEKNDIDNAEIYESDRFVNVNVENFAAILTNPPIRAGKEVVHTIFEQSFQHLRSGGELWVVIQKKQGAPSAKAKLEELFGGVDTVAKKKGYYILKAKKH</sequence>
<dbReference type="GO" id="GO:0052914">
    <property type="term" value="F:16S rRNA (guanine(1207)-N(2))-methyltransferase activity"/>
    <property type="evidence" value="ECO:0007669"/>
    <property type="project" value="UniProtKB-EC"/>
</dbReference>
<dbReference type="RefSeq" id="WP_244683329.1">
    <property type="nucleotide sequence ID" value="NZ_JALIRM010000016.1"/>
</dbReference>
<evidence type="ECO:0000256" key="2">
    <source>
        <dbReference type="ARBA" id="ARBA00022679"/>
    </source>
</evidence>
<reference evidence="4 5" key="1">
    <citation type="submission" date="2023-07" db="EMBL/GenBank/DDBJ databases">
        <title>Genomic Encyclopedia of Type Strains, Phase IV (KMG-IV): sequencing the most valuable type-strain genomes for metagenomic binning, comparative biology and taxonomic classification.</title>
        <authorList>
            <person name="Goeker M."/>
        </authorList>
    </citation>
    <scope>NUCLEOTIDE SEQUENCE [LARGE SCALE GENOMIC DNA]</scope>
    <source>
        <strain evidence="4 5">DSM 27848</strain>
    </source>
</reference>
<dbReference type="InterPro" id="IPR029063">
    <property type="entry name" value="SAM-dependent_MTases_sf"/>
</dbReference>
<dbReference type="Proteomes" id="UP001232343">
    <property type="component" value="Unassembled WGS sequence"/>
</dbReference>
<dbReference type="SUPFAM" id="SSF53335">
    <property type="entry name" value="S-adenosyl-L-methionine-dependent methyltransferases"/>
    <property type="match status" value="1"/>
</dbReference>
<keyword evidence="2 4" id="KW-0808">Transferase</keyword>
<evidence type="ECO:0000256" key="1">
    <source>
        <dbReference type="ARBA" id="ARBA00022603"/>
    </source>
</evidence>
<evidence type="ECO:0000313" key="5">
    <source>
        <dbReference type="Proteomes" id="UP001232343"/>
    </source>
</evidence>
<keyword evidence="1 4" id="KW-0489">Methyltransferase</keyword>
<dbReference type="EMBL" id="JAUSUO010000016">
    <property type="protein sequence ID" value="MDQ0345385.1"/>
    <property type="molecule type" value="Genomic_DNA"/>
</dbReference>
<evidence type="ECO:0000313" key="4">
    <source>
        <dbReference type="EMBL" id="MDQ0345385.1"/>
    </source>
</evidence>
<protein>
    <submittedName>
        <fullName evidence="4">16S rRNA (Guanine1207-N2)-methyltransferase</fullName>
        <ecNumber evidence="4">2.1.1.172</ecNumber>
    </submittedName>
</protein>
<comment type="caution">
    <text evidence="4">The sequence shown here is derived from an EMBL/GenBank/DDBJ whole genome shotgun (WGS) entry which is preliminary data.</text>
</comment>
<dbReference type="PANTHER" id="PTHR47816:SF4">
    <property type="entry name" value="RIBOSOMAL RNA SMALL SUBUNIT METHYLTRANSFERASE C"/>
    <property type="match status" value="1"/>
</dbReference>
<name>A0ABU0DAM5_9BACI</name>
<gene>
    <name evidence="4" type="ORF">J2S14_004241</name>
</gene>
<organism evidence="4 5">
    <name type="scientific">Lederbergia wuyishanensis</name>
    <dbReference type="NCBI Taxonomy" id="1347903"/>
    <lineage>
        <taxon>Bacteria</taxon>
        <taxon>Bacillati</taxon>
        <taxon>Bacillota</taxon>
        <taxon>Bacilli</taxon>
        <taxon>Bacillales</taxon>
        <taxon>Bacillaceae</taxon>
        <taxon>Lederbergia</taxon>
    </lineage>
</organism>
<dbReference type="InterPro" id="IPR046977">
    <property type="entry name" value="RsmC/RlmG"/>
</dbReference>
<feature type="domain" description="Methyltransferase small" evidence="3">
    <location>
        <begin position="29"/>
        <end position="196"/>
    </location>
</feature>
<dbReference type="EC" id="2.1.1.172" evidence="4"/>
<dbReference type="Gene3D" id="3.40.50.150">
    <property type="entry name" value="Vaccinia Virus protein VP39"/>
    <property type="match status" value="1"/>
</dbReference>
<dbReference type="InterPro" id="IPR007848">
    <property type="entry name" value="Small_mtfrase_dom"/>
</dbReference>
<evidence type="ECO:0000259" key="3">
    <source>
        <dbReference type="Pfam" id="PF05175"/>
    </source>
</evidence>
<dbReference type="CDD" id="cd02440">
    <property type="entry name" value="AdoMet_MTases"/>
    <property type="match status" value="1"/>
</dbReference>
<dbReference type="PANTHER" id="PTHR47816">
    <property type="entry name" value="RIBOSOMAL RNA SMALL SUBUNIT METHYLTRANSFERASE C"/>
    <property type="match status" value="1"/>
</dbReference>
<accession>A0ABU0DAM5</accession>